<evidence type="ECO:0000313" key="2">
    <source>
        <dbReference type="EMBL" id="MBC6466343.1"/>
    </source>
</evidence>
<comment type="caution">
    <text evidence="2">The sequence shown here is derived from an EMBL/GenBank/DDBJ whole genome shotgun (WGS) entry which is preliminary data.</text>
</comment>
<name>A0ABR7LNC8_9ACTN</name>
<reference evidence="2 3" key="1">
    <citation type="submission" date="2020-06" db="EMBL/GenBank/DDBJ databases">
        <title>Actinomadura xiongansis sp. nov., isolated from soil of Baiyangdian.</title>
        <authorList>
            <person name="Zhang X."/>
        </authorList>
    </citation>
    <scope>NUCLEOTIDE SEQUENCE [LARGE SCALE GENOMIC DNA]</scope>
    <source>
        <strain evidence="2 3">HBUM206468</strain>
    </source>
</reference>
<protein>
    <recommendedName>
        <fullName evidence="4">PE family protein</fullName>
    </recommendedName>
</protein>
<sequence length="138" mass="15066">MAPTNEPRTFPRELPSAGQEIQVDRRILRSVHGELEKDLQDLKSWKPGTLNDLQSDDQGRVEKEHLGNYPAAQGLSQTTKNAYNQITRVYGEFITAYEGLINAIDRSASTHGEAERANTDAARNAGNGGPPSSGAQYA</sequence>
<proteinExistence type="predicted"/>
<gene>
    <name evidence="2" type="ORF">HKK74_12635</name>
</gene>
<dbReference type="EMBL" id="JABVEC010000008">
    <property type="protein sequence ID" value="MBC6466343.1"/>
    <property type="molecule type" value="Genomic_DNA"/>
</dbReference>
<evidence type="ECO:0000256" key="1">
    <source>
        <dbReference type="SAM" id="MobiDB-lite"/>
    </source>
</evidence>
<dbReference type="RefSeq" id="WP_187243367.1">
    <property type="nucleotide sequence ID" value="NZ_BAAAOK010000009.1"/>
</dbReference>
<evidence type="ECO:0008006" key="4">
    <source>
        <dbReference type="Google" id="ProtNLM"/>
    </source>
</evidence>
<feature type="region of interest" description="Disordered" evidence="1">
    <location>
        <begin position="108"/>
        <end position="138"/>
    </location>
</feature>
<accession>A0ABR7LNC8</accession>
<dbReference type="Proteomes" id="UP000805614">
    <property type="component" value="Unassembled WGS sequence"/>
</dbReference>
<keyword evidence="3" id="KW-1185">Reference proteome</keyword>
<organism evidence="2 3">
    <name type="scientific">Actinomadura alba</name>
    <dbReference type="NCBI Taxonomy" id="406431"/>
    <lineage>
        <taxon>Bacteria</taxon>
        <taxon>Bacillati</taxon>
        <taxon>Actinomycetota</taxon>
        <taxon>Actinomycetes</taxon>
        <taxon>Streptosporangiales</taxon>
        <taxon>Thermomonosporaceae</taxon>
        <taxon>Actinomadura</taxon>
    </lineage>
</organism>
<evidence type="ECO:0000313" key="3">
    <source>
        <dbReference type="Proteomes" id="UP000805614"/>
    </source>
</evidence>